<feature type="region of interest" description="Disordered" evidence="1">
    <location>
        <begin position="284"/>
        <end position="326"/>
    </location>
</feature>
<feature type="compositionally biased region" description="Low complexity" evidence="1">
    <location>
        <begin position="466"/>
        <end position="477"/>
    </location>
</feature>
<evidence type="ECO:0000313" key="2">
    <source>
        <dbReference type="EMBL" id="KZF23786.1"/>
    </source>
</evidence>
<feature type="compositionally biased region" description="Low complexity" evidence="1">
    <location>
        <begin position="204"/>
        <end position="228"/>
    </location>
</feature>
<organism evidence="2 3">
    <name type="scientific">Xylona heveae (strain CBS 132557 / TC161)</name>
    <dbReference type="NCBI Taxonomy" id="1328760"/>
    <lineage>
        <taxon>Eukaryota</taxon>
        <taxon>Fungi</taxon>
        <taxon>Dikarya</taxon>
        <taxon>Ascomycota</taxon>
        <taxon>Pezizomycotina</taxon>
        <taxon>Xylonomycetes</taxon>
        <taxon>Xylonales</taxon>
        <taxon>Xylonaceae</taxon>
        <taxon>Xylona</taxon>
    </lineage>
</organism>
<feature type="compositionally biased region" description="Basic and acidic residues" evidence="1">
    <location>
        <begin position="385"/>
        <end position="404"/>
    </location>
</feature>
<feature type="compositionally biased region" description="Low complexity" evidence="1">
    <location>
        <begin position="293"/>
        <end position="313"/>
    </location>
</feature>
<feature type="region of interest" description="Disordered" evidence="1">
    <location>
        <begin position="369"/>
        <end position="487"/>
    </location>
</feature>
<feature type="region of interest" description="Disordered" evidence="1">
    <location>
        <begin position="527"/>
        <end position="570"/>
    </location>
</feature>
<dbReference type="AlphaFoldDB" id="A0A165HNW4"/>
<name>A0A165HNW4_XYLHT</name>
<reference evidence="2 3" key="1">
    <citation type="journal article" date="2016" name="Fungal Biol.">
        <title>The genome of Xylona heveae provides a window into fungal endophytism.</title>
        <authorList>
            <person name="Gazis R."/>
            <person name="Kuo A."/>
            <person name="Riley R."/>
            <person name="LaButti K."/>
            <person name="Lipzen A."/>
            <person name="Lin J."/>
            <person name="Amirebrahimi M."/>
            <person name="Hesse C.N."/>
            <person name="Spatafora J.W."/>
            <person name="Henrissat B."/>
            <person name="Hainaut M."/>
            <person name="Grigoriev I.V."/>
            <person name="Hibbett D.S."/>
        </authorList>
    </citation>
    <scope>NUCLEOTIDE SEQUENCE [LARGE SCALE GENOMIC DNA]</scope>
    <source>
        <strain evidence="2 3">TC161</strain>
    </source>
</reference>
<feature type="compositionally biased region" description="Acidic residues" evidence="1">
    <location>
        <begin position="405"/>
        <end position="443"/>
    </location>
</feature>
<dbReference type="Proteomes" id="UP000076632">
    <property type="component" value="Unassembled WGS sequence"/>
</dbReference>
<dbReference type="RefSeq" id="XP_018189341.1">
    <property type="nucleotide sequence ID" value="XM_018329030.1"/>
</dbReference>
<evidence type="ECO:0000313" key="3">
    <source>
        <dbReference type="Proteomes" id="UP000076632"/>
    </source>
</evidence>
<sequence>MRRNVDWYLCFSNCVHRYLCFVQFVLFIFNRLVGDYVYSVSPPSPLSFQSRGRRSIGTLITGGQKEMSSLCCGQTLQYFSSLERLRLAQNSAAVSRQGHSAGMLEARPYHPLRKHWVPPTPIDREGRPVGKANDKKARRRLQRPIPLQLQNLITLEEAKWFISLPEAVRRKHFTREEQILLAGCCDSWILDSADQALCKANRPSTSTGTSSELSSSARSSTEFSDSSEPPNFLFTDPDPDETMSQYSPDEAADQVLDDYHAAQMDFSTTAKSRSRRPSFRRTIALGSRPTLRTSFSSTRAPSSPVSPRSSVAPDFKSHKSRSSYAPKSIRPAPVIVEPEAKYYQDPDARLKLRVYLGSPQKFDEALEFGFPTTDRASNGPQQIRTETRPAKIHPETFLAEKDTSFLDDPDEDAKADDDDDDDDDDDADAEDDDDDGPSEDDNDVPATPCDTDGRFRSVYPLPSIKSTSTDSRPSRSTVGRNQIDPLAPTLVGHREMTLRMTLTRPDLRADESLLYGWQDKVNDDPLALEELPPMTDDTEGTSGPFGPDGRGSSKDGSVVRKIWSKVRSKK</sequence>
<dbReference type="EMBL" id="KV407457">
    <property type="protein sequence ID" value="KZF23786.1"/>
    <property type="molecule type" value="Genomic_DNA"/>
</dbReference>
<dbReference type="OrthoDB" id="5380370at2759"/>
<dbReference type="GeneID" id="28894167"/>
<feature type="region of interest" description="Disordered" evidence="1">
    <location>
        <begin position="115"/>
        <end position="138"/>
    </location>
</feature>
<protein>
    <submittedName>
        <fullName evidence="2">Uncharacterized protein</fullName>
    </submittedName>
</protein>
<dbReference type="OMA" id="RKKLRMY"/>
<gene>
    <name evidence="2" type="ORF">L228DRAFT_124062</name>
</gene>
<keyword evidence="3" id="KW-1185">Reference proteome</keyword>
<feature type="region of interest" description="Disordered" evidence="1">
    <location>
        <begin position="200"/>
        <end position="246"/>
    </location>
</feature>
<feature type="compositionally biased region" description="Basic and acidic residues" evidence="1">
    <location>
        <begin position="122"/>
        <end position="135"/>
    </location>
</feature>
<feature type="compositionally biased region" description="Polar residues" evidence="1">
    <location>
        <begin position="374"/>
        <end position="384"/>
    </location>
</feature>
<dbReference type="InParanoid" id="A0A165HNW4"/>
<evidence type="ECO:0000256" key="1">
    <source>
        <dbReference type="SAM" id="MobiDB-lite"/>
    </source>
</evidence>
<accession>A0A165HNW4</accession>
<proteinExistence type="predicted"/>